<protein>
    <submittedName>
        <fullName evidence="1">Uncharacterized protein</fullName>
    </submittedName>
</protein>
<gene>
    <name evidence="1" type="ORF">SDC9_179297</name>
</gene>
<organism evidence="1">
    <name type="scientific">bioreactor metagenome</name>
    <dbReference type="NCBI Taxonomy" id="1076179"/>
    <lineage>
        <taxon>unclassified sequences</taxon>
        <taxon>metagenomes</taxon>
        <taxon>ecological metagenomes</taxon>
    </lineage>
</organism>
<reference evidence="1" key="1">
    <citation type="submission" date="2019-08" db="EMBL/GenBank/DDBJ databases">
        <authorList>
            <person name="Kucharzyk K."/>
            <person name="Murdoch R.W."/>
            <person name="Higgins S."/>
            <person name="Loffler F."/>
        </authorList>
    </citation>
    <scope>NUCLEOTIDE SEQUENCE</scope>
</reference>
<sequence>MLVGTFEIQIGARPFRVAVVVRATQYMPMGGAGVEPDVERVADLVVLRCFGAQEFGRVELEPGFDTFLLDALGHLFHQFDGARVLLAGFLVQEEGNGDAPVALTGDTPVWSIGDHGVQPRLSPCWVELGGFHCPQCTFAQRRAIGGSLVHTDEPLCGSSIDQRCLVAPAVHVAVGDLAVGQQRPDLAQLVNNGRVGLPDVHAAEVGQIGHVLSAPHDD</sequence>
<dbReference type="AlphaFoldDB" id="A0A645H0J3"/>
<accession>A0A645H0J3</accession>
<dbReference type="EMBL" id="VSSQ01083526">
    <property type="protein sequence ID" value="MPN31822.1"/>
    <property type="molecule type" value="Genomic_DNA"/>
</dbReference>
<name>A0A645H0J3_9ZZZZ</name>
<evidence type="ECO:0000313" key="1">
    <source>
        <dbReference type="EMBL" id="MPN31822.1"/>
    </source>
</evidence>
<proteinExistence type="predicted"/>
<comment type="caution">
    <text evidence="1">The sequence shown here is derived from an EMBL/GenBank/DDBJ whole genome shotgun (WGS) entry which is preliminary data.</text>
</comment>